<accession>A0A846MRR0</accession>
<protein>
    <submittedName>
        <fullName evidence="2">Uncharacterized protein</fullName>
    </submittedName>
</protein>
<sequence length="185" mass="21875">MKTFSKLLLLCLLCVFAQHTQAQRFSLRDNQQRTGDTLYLRLTGKKNGVSYIEKIQDAWHLREPGEMGDSLFIYYQISINIYKNNPKIPYANFSSLFTPIDIRIINRRRMPTHREVPLQDLKGLHILSPDEFHELIVPHRKKELPYDCTVYHYLKNKTVYVVEELPDKAYLWLVVPTYPADCIKF</sequence>
<keyword evidence="3" id="KW-1185">Reference proteome</keyword>
<evidence type="ECO:0000313" key="2">
    <source>
        <dbReference type="EMBL" id="NIK74040.1"/>
    </source>
</evidence>
<comment type="caution">
    <text evidence="2">The sequence shown here is derived from an EMBL/GenBank/DDBJ whole genome shotgun (WGS) entry which is preliminary data.</text>
</comment>
<gene>
    <name evidence="2" type="ORF">FHS56_001553</name>
</gene>
<feature type="chain" id="PRO_5032897440" evidence="1">
    <location>
        <begin position="23"/>
        <end position="185"/>
    </location>
</feature>
<dbReference type="AlphaFoldDB" id="A0A846MRR0"/>
<feature type="signal peptide" evidence="1">
    <location>
        <begin position="1"/>
        <end position="22"/>
    </location>
</feature>
<keyword evidence="1" id="KW-0732">Signal</keyword>
<dbReference type="RefSeq" id="WP_166919341.1">
    <property type="nucleotide sequence ID" value="NZ_JAASRN010000002.1"/>
</dbReference>
<reference evidence="2 3" key="1">
    <citation type="submission" date="2020-03" db="EMBL/GenBank/DDBJ databases">
        <title>Genomic Encyclopedia of Type Strains, Phase IV (KMG-IV): sequencing the most valuable type-strain genomes for metagenomic binning, comparative biology and taxonomic classification.</title>
        <authorList>
            <person name="Goeker M."/>
        </authorList>
    </citation>
    <scope>NUCLEOTIDE SEQUENCE [LARGE SCALE GENOMIC DNA]</scope>
    <source>
        <strain evidence="2 3">DSM 5718</strain>
    </source>
</reference>
<dbReference type="EMBL" id="JAASRN010000002">
    <property type="protein sequence ID" value="NIK74040.1"/>
    <property type="molecule type" value="Genomic_DNA"/>
</dbReference>
<dbReference type="Proteomes" id="UP000537126">
    <property type="component" value="Unassembled WGS sequence"/>
</dbReference>
<evidence type="ECO:0000313" key="3">
    <source>
        <dbReference type="Proteomes" id="UP000537126"/>
    </source>
</evidence>
<organism evidence="2 3">
    <name type="scientific">Thermonema lapsum</name>
    <dbReference type="NCBI Taxonomy" id="28195"/>
    <lineage>
        <taxon>Bacteria</taxon>
        <taxon>Pseudomonadati</taxon>
        <taxon>Bacteroidota</taxon>
        <taxon>Cytophagia</taxon>
        <taxon>Cytophagales</taxon>
        <taxon>Thermonemataceae</taxon>
        <taxon>Thermonema</taxon>
    </lineage>
</organism>
<name>A0A846MRR0_9BACT</name>
<proteinExistence type="predicted"/>
<evidence type="ECO:0000256" key="1">
    <source>
        <dbReference type="SAM" id="SignalP"/>
    </source>
</evidence>